<comment type="caution">
    <text evidence="2">The sequence shown here is derived from an EMBL/GenBank/DDBJ whole genome shotgun (WGS) entry which is preliminary data.</text>
</comment>
<proteinExistence type="predicted"/>
<evidence type="ECO:0000313" key="2">
    <source>
        <dbReference type="EMBL" id="TWT49468.1"/>
    </source>
</evidence>
<feature type="transmembrane region" description="Helical" evidence="1">
    <location>
        <begin position="157"/>
        <end position="178"/>
    </location>
</feature>
<feature type="transmembrane region" description="Helical" evidence="1">
    <location>
        <begin position="218"/>
        <end position="243"/>
    </location>
</feature>
<feature type="transmembrane region" description="Helical" evidence="1">
    <location>
        <begin position="184"/>
        <end position="206"/>
    </location>
</feature>
<keyword evidence="3" id="KW-1185">Reference proteome</keyword>
<keyword evidence="1" id="KW-0812">Transmembrane</keyword>
<keyword evidence="1" id="KW-0472">Membrane</keyword>
<name>A0A5C5WFE1_9BACT</name>
<dbReference type="Proteomes" id="UP000316598">
    <property type="component" value="Unassembled WGS sequence"/>
</dbReference>
<evidence type="ECO:0000313" key="3">
    <source>
        <dbReference type="Proteomes" id="UP000316598"/>
    </source>
</evidence>
<feature type="transmembrane region" description="Helical" evidence="1">
    <location>
        <begin position="62"/>
        <end position="84"/>
    </location>
</feature>
<protein>
    <submittedName>
        <fullName evidence="2">Uncharacterized protein</fullName>
    </submittedName>
</protein>
<feature type="transmembrane region" description="Helical" evidence="1">
    <location>
        <begin position="20"/>
        <end position="42"/>
    </location>
</feature>
<dbReference type="AlphaFoldDB" id="A0A5C5WFE1"/>
<reference evidence="2 3" key="1">
    <citation type="submission" date="2019-02" db="EMBL/GenBank/DDBJ databases">
        <title>Deep-cultivation of Planctomycetes and their phenomic and genomic characterization uncovers novel biology.</title>
        <authorList>
            <person name="Wiegand S."/>
            <person name="Jogler M."/>
            <person name="Boedeker C."/>
            <person name="Pinto D."/>
            <person name="Vollmers J."/>
            <person name="Rivas-Marin E."/>
            <person name="Kohn T."/>
            <person name="Peeters S.H."/>
            <person name="Heuer A."/>
            <person name="Rast P."/>
            <person name="Oberbeckmann S."/>
            <person name="Bunk B."/>
            <person name="Jeske O."/>
            <person name="Meyerdierks A."/>
            <person name="Storesund J.E."/>
            <person name="Kallscheuer N."/>
            <person name="Luecker S."/>
            <person name="Lage O.M."/>
            <person name="Pohl T."/>
            <person name="Merkel B.J."/>
            <person name="Hornburger P."/>
            <person name="Mueller R.-W."/>
            <person name="Bruemmer F."/>
            <person name="Labrenz M."/>
            <person name="Spormann A.M."/>
            <person name="Op Den Camp H."/>
            <person name="Overmann J."/>
            <person name="Amann R."/>
            <person name="Jetten M.S.M."/>
            <person name="Mascher T."/>
            <person name="Medema M.H."/>
            <person name="Devos D.P."/>
            <person name="Kaster A.-K."/>
            <person name="Ovreas L."/>
            <person name="Rohde M."/>
            <person name="Galperin M.Y."/>
            <person name="Jogler C."/>
        </authorList>
    </citation>
    <scope>NUCLEOTIDE SEQUENCE [LARGE SCALE GENOMIC DNA]</scope>
    <source>
        <strain evidence="2 3">Pla22</strain>
    </source>
</reference>
<evidence type="ECO:0000256" key="1">
    <source>
        <dbReference type="SAM" id="Phobius"/>
    </source>
</evidence>
<dbReference type="EMBL" id="SJPI01000003">
    <property type="protein sequence ID" value="TWT49468.1"/>
    <property type="molecule type" value="Genomic_DNA"/>
</dbReference>
<dbReference type="OrthoDB" id="277729at2"/>
<feature type="transmembrane region" description="Helical" evidence="1">
    <location>
        <begin position="263"/>
        <end position="286"/>
    </location>
</feature>
<feature type="transmembrane region" description="Helical" evidence="1">
    <location>
        <begin position="114"/>
        <end position="136"/>
    </location>
</feature>
<sequence>MTTKNLSTELPVNVSRKPILTWWALLIIAAWTLIHAVLFVRLTSANPESIVDESLDRNLQLVRLYFSGGLYGLASGGIWVATVVSSIVWRRFVQAAVTAAVVGLLSVASDNSPVVLISGVLGMVVSQVVLFQLFAISHWSLSFSVRTDLDRERRQFTIGNVVTLTVIFAGLFAVMRLAETRIDAAMYWAVLTVCWVAQPIIAGLVYSTATGNSGTLRCIGKGLLAVALVTGLVLGLGFAQFLTLDDSLPTNPSVRSAFLVAVVRVYAAVMVGFFASVCMFAITGWLSRSSRADRVDCDGDSQVQPF</sequence>
<keyword evidence="1" id="KW-1133">Transmembrane helix</keyword>
<gene>
    <name evidence="2" type="ORF">Pla22_46650</name>
</gene>
<dbReference type="RefSeq" id="WP_146516969.1">
    <property type="nucleotide sequence ID" value="NZ_SJPI01000003.1"/>
</dbReference>
<organism evidence="2 3">
    <name type="scientific">Rubripirellula amarantea</name>
    <dbReference type="NCBI Taxonomy" id="2527999"/>
    <lineage>
        <taxon>Bacteria</taxon>
        <taxon>Pseudomonadati</taxon>
        <taxon>Planctomycetota</taxon>
        <taxon>Planctomycetia</taxon>
        <taxon>Pirellulales</taxon>
        <taxon>Pirellulaceae</taxon>
        <taxon>Rubripirellula</taxon>
    </lineage>
</organism>
<accession>A0A5C5WFE1</accession>
<feature type="transmembrane region" description="Helical" evidence="1">
    <location>
        <begin position="91"/>
        <end position="108"/>
    </location>
</feature>